<gene>
    <name evidence="2" type="ORF">BAQU_1232</name>
</gene>
<dbReference type="RefSeq" id="WP_094693669.1">
    <property type="nucleotide sequence ID" value="NZ_CALENZ010000003.1"/>
</dbReference>
<dbReference type="EMBL" id="MWXA01000005">
    <property type="protein sequence ID" value="OZG67160.1"/>
    <property type="molecule type" value="Genomic_DNA"/>
</dbReference>
<dbReference type="SUPFAM" id="SSF52141">
    <property type="entry name" value="Uracil-DNA glycosylase-like"/>
    <property type="match status" value="1"/>
</dbReference>
<accession>A0A261G6W0</accession>
<dbReference type="GeneID" id="98295903"/>
<dbReference type="Pfam" id="PF03167">
    <property type="entry name" value="UDG"/>
    <property type="match status" value="1"/>
</dbReference>
<dbReference type="AlphaFoldDB" id="A0A261G6W0"/>
<sequence length="210" mass="23078">MSEYEHVEHGFGPVWDEESQLLILGSMPSPKSRAAGFYYMHPQNRFWRVLEALYPPCGSDIGGEADINRCTSHGIRNSGGLHDESIASKQALLHHYHIALWDVLESCDIKGASDASIRNPVANDLAGIILQSNIHAIYTTGTRAAQLFRRYCSHTLEASRICVPMTALPSTSSANASMSLDRLIEAYQCITAVTEPTSRRPGNASSEDCR</sequence>
<reference evidence="2 3" key="1">
    <citation type="journal article" date="2017" name="BMC Genomics">
        <title>Comparative genomic and phylogenomic analyses of the Bifidobacteriaceae family.</title>
        <authorList>
            <person name="Lugli G.A."/>
            <person name="Milani C."/>
            <person name="Turroni F."/>
            <person name="Duranti S."/>
            <person name="Mancabelli L."/>
            <person name="Mangifesta M."/>
            <person name="Ferrario C."/>
            <person name="Modesto M."/>
            <person name="Mattarelli P."/>
            <person name="Jiri K."/>
            <person name="van Sinderen D."/>
            <person name="Ventura M."/>
        </authorList>
    </citation>
    <scope>NUCLEOTIDE SEQUENCE [LARGE SCALE GENOMIC DNA]</scope>
    <source>
        <strain evidence="2 3">LMG 28769</strain>
    </source>
</reference>
<proteinExistence type="predicted"/>
<evidence type="ECO:0000313" key="3">
    <source>
        <dbReference type="Proteomes" id="UP000216451"/>
    </source>
</evidence>
<evidence type="ECO:0000313" key="2">
    <source>
        <dbReference type="EMBL" id="OZG67160.1"/>
    </source>
</evidence>
<dbReference type="Gene3D" id="3.40.470.10">
    <property type="entry name" value="Uracil-DNA glycosylase-like domain"/>
    <property type="match status" value="1"/>
</dbReference>
<feature type="domain" description="Uracil-DNA glycosylase-like" evidence="1">
    <location>
        <begin position="16"/>
        <end position="178"/>
    </location>
</feature>
<name>A0A261G6W0_9BIFI</name>
<organism evidence="2 3">
    <name type="scientific">Bifidobacterium aquikefiri</name>
    <dbReference type="NCBI Taxonomy" id="1653207"/>
    <lineage>
        <taxon>Bacteria</taxon>
        <taxon>Bacillati</taxon>
        <taxon>Actinomycetota</taxon>
        <taxon>Actinomycetes</taxon>
        <taxon>Bifidobacteriales</taxon>
        <taxon>Bifidobacteriaceae</taxon>
        <taxon>Bifidobacterium</taxon>
    </lineage>
</organism>
<comment type="caution">
    <text evidence="2">The sequence shown here is derived from an EMBL/GenBank/DDBJ whole genome shotgun (WGS) entry which is preliminary data.</text>
</comment>
<dbReference type="InterPro" id="IPR005122">
    <property type="entry name" value="Uracil-DNA_glycosylase-like"/>
</dbReference>
<dbReference type="InterPro" id="IPR036895">
    <property type="entry name" value="Uracil-DNA_glycosylase-like_sf"/>
</dbReference>
<dbReference type="CDD" id="cd10032">
    <property type="entry name" value="UDG-F6_HDG"/>
    <property type="match status" value="1"/>
</dbReference>
<evidence type="ECO:0000259" key="1">
    <source>
        <dbReference type="Pfam" id="PF03167"/>
    </source>
</evidence>
<keyword evidence="3" id="KW-1185">Reference proteome</keyword>
<protein>
    <submittedName>
        <fullName evidence="2">DNA-deoxyinosine glycosylase</fullName>
    </submittedName>
</protein>
<dbReference type="Proteomes" id="UP000216451">
    <property type="component" value="Unassembled WGS sequence"/>
</dbReference>